<dbReference type="RefSeq" id="WP_112430412.1">
    <property type="nucleotide sequence ID" value="NZ_MCIF01000002.1"/>
</dbReference>
<keyword evidence="6" id="KW-0119">Carbohydrate metabolism</keyword>
<evidence type="ECO:0000259" key="8">
    <source>
        <dbReference type="Pfam" id="PF21269"/>
    </source>
</evidence>
<dbReference type="Proteomes" id="UP000248706">
    <property type="component" value="Unassembled WGS sequence"/>
</dbReference>
<dbReference type="Gene3D" id="3.40.50.2000">
    <property type="entry name" value="Glycogen Phosphorylase B"/>
    <property type="match status" value="2"/>
</dbReference>
<dbReference type="OrthoDB" id="9813638at2"/>
<dbReference type="AlphaFoldDB" id="A0A328VFR2"/>
<dbReference type="GO" id="GO:0006006">
    <property type="term" value="P:glucose metabolic process"/>
    <property type="evidence" value="ECO:0007669"/>
    <property type="project" value="UniProtKB-KW"/>
</dbReference>
<evidence type="ECO:0000256" key="3">
    <source>
        <dbReference type="ARBA" id="ARBA00022526"/>
    </source>
</evidence>
<evidence type="ECO:0000256" key="4">
    <source>
        <dbReference type="ARBA" id="ARBA00022676"/>
    </source>
</evidence>
<evidence type="ECO:0000256" key="2">
    <source>
        <dbReference type="ARBA" id="ARBA00011738"/>
    </source>
</evidence>
<organism evidence="9 10">
    <name type="scientific">Thermogemmatispora tikiterensis</name>
    <dbReference type="NCBI Taxonomy" id="1825093"/>
    <lineage>
        <taxon>Bacteria</taxon>
        <taxon>Bacillati</taxon>
        <taxon>Chloroflexota</taxon>
        <taxon>Ktedonobacteria</taxon>
        <taxon>Thermogemmatisporales</taxon>
        <taxon>Thermogemmatisporaceae</taxon>
        <taxon>Thermogemmatispora</taxon>
    </lineage>
</organism>
<dbReference type="InterPro" id="IPR052078">
    <property type="entry name" value="Trehalose_Metab_GTase"/>
</dbReference>
<feature type="domain" description="Glycosyl transferase family 1" evidence="7">
    <location>
        <begin position="218"/>
        <end position="385"/>
    </location>
</feature>
<keyword evidence="10" id="KW-1185">Reference proteome</keyword>
<evidence type="ECO:0000256" key="1">
    <source>
        <dbReference type="ARBA" id="ARBA00009481"/>
    </source>
</evidence>
<dbReference type="Pfam" id="PF00534">
    <property type="entry name" value="Glycos_transf_1"/>
    <property type="match status" value="1"/>
</dbReference>
<dbReference type="InterPro" id="IPR049438">
    <property type="entry name" value="TreT_GT1"/>
</dbReference>
<dbReference type="Pfam" id="PF21269">
    <property type="entry name" value="TreT_GT1"/>
    <property type="match status" value="1"/>
</dbReference>
<sequence length="415" mass="46415">MTTVTTPGLERFRGLVSDALLSEIYDLARPLRGVHVLHINTTAQGGGVAALLRVLLPLARELGIPHTWRVVQLDEFAATFMARLTDMLQGGEPGLITPQDQRQFLDSLRSAMQPLVDERADLYYVHDIQLAPLGQLFPYMRPALWFNHIDTARPDPAALQYISQFLDAYALCTFNTPFSVFPQLPAGRTAVITLGIDPFSERHAPLSETEGVVLLAGSGIDPTRPLITQVSRFGRWKNPWQVLEIYRLVKQRHPEVQVALVGALEASDDIRAQAILADLQQRAGDDPDIHLLWDPAQLTAPVVNAFQRFSQVILQRSSREGFGLTVTEAMWKYQPVVGTSATGVRYQITHGYDGFLADDAESAASYTLRLLEERELWRQMGEAAHRSVQERFLLPMMLRDYLAALLRVRQLVASA</sequence>
<dbReference type="InterPro" id="IPR001296">
    <property type="entry name" value="Glyco_trans_1"/>
</dbReference>
<dbReference type="GO" id="GO:0016757">
    <property type="term" value="F:glycosyltransferase activity"/>
    <property type="evidence" value="ECO:0007669"/>
    <property type="project" value="UniProtKB-KW"/>
</dbReference>
<dbReference type="SUPFAM" id="SSF53756">
    <property type="entry name" value="UDP-Glycosyltransferase/glycogen phosphorylase"/>
    <property type="match status" value="1"/>
</dbReference>
<comment type="caution">
    <text evidence="9">The sequence shown here is derived from an EMBL/GenBank/DDBJ whole genome shotgun (WGS) entry which is preliminary data.</text>
</comment>
<dbReference type="PANTHER" id="PTHR47779">
    <property type="entry name" value="SYNTHASE (CCG-9), PUTATIVE (AFU_ORTHOLOGUE AFUA_3G12100)-RELATED"/>
    <property type="match status" value="1"/>
</dbReference>
<keyword evidence="4" id="KW-0328">Glycosyltransferase</keyword>
<keyword evidence="3" id="KW-0313">Glucose metabolism</keyword>
<evidence type="ECO:0000313" key="10">
    <source>
        <dbReference type="Proteomes" id="UP000248706"/>
    </source>
</evidence>
<evidence type="ECO:0000313" key="9">
    <source>
        <dbReference type="EMBL" id="RAQ96658.1"/>
    </source>
</evidence>
<proteinExistence type="inferred from homology"/>
<dbReference type="PANTHER" id="PTHR47779:SF1">
    <property type="entry name" value="SYNTHASE (CCG-9), PUTATIVE (AFU_ORTHOLOGUE AFUA_3G12100)-RELATED"/>
    <property type="match status" value="1"/>
</dbReference>
<reference evidence="9 10" key="1">
    <citation type="submission" date="2016-08" db="EMBL/GenBank/DDBJ databases">
        <title>Analysis of Carbohydrate Active Enzymes in Thermogemmatispora T81 Reveals Carbohydrate Degradation Ability.</title>
        <authorList>
            <person name="Tomazini A."/>
            <person name="Lal S."/>
            <person name="Stott M."/>
            <person name="Henrissat B."/>
            <person name="Polikarpov I."/>
            <person name="Sparling R."/>
            <person name="Levin D.B."/>
        </authorList>
    </citation>
    <scope>NUCLEOTIDE SEQUENCE [LARGE SCALE GENOMIC DNA]</scope>
    <source>
        <strain evidence="9 10">T81</strain>
    </source>
</reference>
<dbReference type="EMBL" id="MCIF01000002">
    <property type="protein sequence ID" value="RAQ96658.1"/>
    <property type="molecule type" value="Genomic_DNA"/>
</dbReference>
<evidence type="ECO:0000256" key="5">
    <source>
        <dbReference type="ARBA" id="ARBA00022679"/>
    </source>
</evidence>
<comment type="similarity">
    <text evidence="1">Belongs to the glycosyltransferase group 1 family. Glycosyltransferase 4 subfamily.</text>
</comment>
<protein>
    <submittedName>
        <fullName evidence="9">Uncharacterized protein</fullName>
    </submittedName>
</protein>
<name>A0A328VFR2_9CHLR</name>
<accession>A0A328VFR2</accession>
<evidence type="ECO:0000256" key="6">
    <source>
        <dbReference type="ARBA" id="ARBA00023277"/>
    </source>
</evidence>
<comment type="subunit">
    <text evidence="2">Homodimer.</text>
</comment>
<feature type="domain" description="Trehalose synthase N-terminal" evidence="8">
    <location>
        <begin position="38"/>
        <end position="176"/>
    </location>
</feature>
<keyword evidence="5" id="KW-0808">Transferase</keyword>
<evidence type="ECO:0000259" key="7">
    <source>
        <dbReference type="Pfam" id="PF00534"/>
    </source>
</evidence>
<gene>
    <name evidence="9" type="ORF">A4R35_14030</name>
</gene>